<reference evidence="9 10" key="1">
    <citation type="submission" date="2024-09" db="EMBL/GenBank/DDBJ databases">
        <title>Chromosome-scale assembly of Riccia fluitans.</title>
        <authorList>
            <person name="Paukszto L."/>
            <person name="Sawicki J."/>
            <person name="Karawczyk K."/>
            <person name="Piernik-Szablinska J."/>
            <person name="Szczecinska M."/>
            <person name="Mazdziarz M."/>
        </authorList>
    </citation>
    <scope>NUCLEOTIDE SEQUENCE [LARGE SCALE GENOMIC DNA]</scope>
    <source>
        <strain evidence="9">Rf_01</strain>
        <tissue evidence="9">Aerial parts of the thallus</tissue>
    </source>
</reference>
<evidence type="ECO:0000256" key="2">
    <source>
        <dbReference type="ARBA" id="ARBA00022478"/>
    </source>
</evidence>
<gene>
    <name evidence="9" type="ORF">R1flu_005234</name>
</gene>
<evidence type="ECO:0000313" key="9">
    <source>
        <dbReference type="EMBL" id="KAL2633755.1"/>
    </source>
</evidence>
<keyword evidence="4" id="KW-0548">Nucleotidyltransferase</keyword>
<dbReference type="PANTHER" id="PTHR19376">
    <property type="entry name" value="DNA-DIRECTED RNA POLYMERASE"/>
    <property type="match status" value="1"/>
</dbReference>
<feature type="compositionally biased region" description="Basic and acidic residues" evidence="7">
    <location>
        <begin position="1840"/>
        <end position="1849"/>
    </location>
</feature>
<name>A0ABD1YSK1_9MARC</name>
<feature type="region of interest" description="Disordered" evidence="7">
    <location>
        <begin position="136"/>
        <end position="186"/>
    </location>
</feature>
<evidence type="ECO:0000259" key="8">
    <source>
        <dbReference type="SMART" id="SM00663"/>
    </source>
</evidence>
<dbReference type="PANTHER" id="PTHR19376:SF36">
    <property type="entry name" value="DNA-DIRECTED RNA POLYMERASE IV SUBUNIT 1"/>
    <property type="match status" value="1"/>
</dbReference>
<feature type="compositionally biased region" description="Polar residues" evidence="7">
    <location>
        <begin position="1892"/>
        <end position="1907"/>
    </location>
</feature>
<dbReference type="Pfam" id="PF04998">
    <property type="entry name" value="RNA_pol_Rpb1_5"/>
    <property type="match status" value="1"/>
</dbReference>
<feature type="compositionally biased region" description="Gly residues" evidence="7">
    <location>
        <begin position="1602"/>
        <end position="1613"/>
    </location>
</feature>
<accession>A0ABD1YSK1</accession>
<evidence type="ECO:0000256" key="1">
    <source>
        <dbReference type="ARBA" id="ARBA00012418"/>
    </source>
</evidence>
<dbReference type="InterPro" id="IPR007083">
    <property type="entry name" value="RNA_pol_Rpb1_4"/>
</dbReference>
<feature type="domain" description="RNA polymerase N-terminal" evidence="8">
    <location>
        <begin position="402"/>
        <end position="663"/>
    </location>
</feature>
<dbReference type="Pfam" id="PF00623">
    <property type="entry name" value="RNA_pol_Rpb1_2"/>
    <property type="match status" value="1"/>
</dbReference>
<dbReference type="InterPro" id="IPR007066">
    <property type="entry name" value="RNA_pol_Rpb1_3"/>
</dbReference>
<evidence type="ECO:0000256" key="6">
    <source>
        <dbReference type="ARBA" id="ARBA00048552"/>
    </source>
</evidence>
<dbReference type="Pfam" id="PF11523">
    <property type="entry name" value="DUF3223"/>
    <property type="match status" value="1"/>
</dbReference>
<dbReference type="Gene3D" id="3.30.1490.180">
    <property type="entry name" value="RNA polymerase ii"/>
    <property type="match status" value="1"/>
</dbReference>
<dbReference type="InterPro" id="IPR000722">
    <property type="entry name" value="RNA_pol_asu"/>
</dbReference>
<dbReference type="EMBL" id="JBHFFA010000003">
    <property type="protein sequence ID" value="KAL2633755.1"/>
    <property type="molecule type" value="Genomic_DNA"/>
</dbReference>
<comment type="caution">
    <text evidence="9">The sequence shown here is derived from an EMBL/GenBank/DDBJ whole genome shotgun (WGS) entry which is preliminary data.</text>
</comment>
<dbReference type="InterPro" id="IPR006592">
    <property type="entry name" value="RNA_pol_N"/>
</dbReference>
<dbReference type="InterPro" id="IPR045867">
    <property type="entry name" value="DNA-dir_RpoC_beta_prime"/>
</dbReference>
<keyword evidence="5" id="KW-0804">Transcription</keyword>
<evidence type="ECO:0000256" key="5">
    <source>
        <dbReference type="ARBA" id="ARBA00023163"/>
    </source>
</evidence>
<dbReference type="EC" id="2.7.7.6" evidence="1"/>
<keyword evidence="3" id="KW-0808">Transferase</keyword>
<dbReference type="InterPro" id="IPR044893">
    <property type="entry name" value="RNA_pol_Rpb1_clamp_domain"/>
</dbReference>
<feature type="compositionally biased region" description="Polar residues" evidence="7">
    <location>
        <begin position="163"/>
        <end position="175"/>
    </location>
</feature>
<proteinExistence type="predicted"/>
<evidence type="ECO:0000313" key="10">
    <source>
        <dbReference type="Proteomes" id="UP001605036"/>
    </source>
</evidence>
<dbReference type="Proteomes" id="UP001605036">
    <property type="component" value="Unassembled WGS sequence"/>
</dbReference>
<evidence type="ECO:0000256" key="7">
    <source>
        <dbReference type="SAM" id="MobiDB-lite"/>
    </source>
</evidence>
<feature type="region of interest" description="Disordered" evidence="7">
    <location>
        <begin position="1493"/>
        <end position="1745"/>
    </location>
</feature>
<keyword evidence="2" id="KW-0240">DNA-directed RNA polymerase</keyword>
<evidence type="ECO:0000256" key="3">
    <source>
        <dbReference type="ARBA" id="ARBA00022679"/>
    </source>
</evidence>
<dbReference type="Gene3D" id="2.40.40.20">
    <property type="match status" value="1"/>
</dbReference>
<organism evidence="9 10">
    <name type="scientific">Riccia fluitans</name>
    <dbReference type="NCBI Taxonomy" id="41844"/>
    <lineage>
        <taxon>Eukaryota</taxon>
        <taxon>Viridiplantae</taxon>
        <taxon>Streptophyta</taxon>
        <taxon>Embryophyta</taxon>
        <taxon>Marchantiophyta</taxon>
        <taxon>Marchantiopsida</taxon>
        <taxon>Marchantiidae</taxon>
        <taxon>Marchantiales</taxon>
        <taxon>Ricciaceae</taxon>
        <taxon>Riccia</taxon>
    </lineage>
</organism>
<dbReference type="Gene3D" id="1.10.274.100">
    <property type="entry name" value="RNA polymerase Rpb1, domain 3"/>
    <property type="match status" value="1"/>
</dbReference>
<dbReference type="Gene3D" id="6.20.50.80">
    <property type="match status" value="1"/>
</dbReference>
<dbReference type="Pfam" id="PF04983">
    <property type="entry name" value="RNA_pol_Rpb1_3"/>
    <property type="match status" value="1"/>
</dbReference>
<dbReference type="Gene3D" id="6.10.250.2940">
    <property type="match status" value="1"/>
</dbReference>
<dbReference type="GO" id="GO:0000428">
    <property type="term" value="C:DNA-directed RNA polymerase complex"/>
    <property type="evidence" value="ECO:0007669"/>
    <property type="project" value="UniProtKB-KW"/>
</dbReference>
<feature type="region of interest" description="Disordered" evidence="7">
    <location>
        <begin position="1892"/>
        <end position="1929"/>
    </location>
</feature>
<protein>
    <recommendedName>
        <fullName evidence="1">DNA-directed RNA polymerase</fullName>
        <ecNumber evidence="1">2.7.7.6</ecNumber>
    </recommendedName>
</protein>
<sequence length="2076" mass="227207">MVAFSHVGGLSYGCQKGSNAGGAQVPTRISTGKWKFGLLSTSAILKLSVFDMQHSLRKPKDLTSERLGLPTPSGHCTTCNASAVDQVFFSSKVKRDKVCQGHFGHVLLPTPIFHPNHVLRLVRLLRKICLNCGKPKESLRRKRGKNPIERDKKKNRAVAPDVSDSQNPVDTSTMSNKKRRFSTLSNEGTEASEVIVLSSDEEELTSTGNKVPETFPNEEDISGGKASSSTPRMSCDRKGKRKHPGDYMEANPTIIPTALDLTDVLVCVKKAKKNTAVRSSSGVEVVDNTFCSSIKDNFTAEEICLYCSRHSHSSRYPEVQVKLEVNGDATNLAKSIVLEIRKEDYKNVDVDYWSFVGGSSSSSGKVPRTRKLLPSEALKVLRKIPEKAFLKLGMHPDYAPPEALVVECLPVPPNCTRLQEDAFGAGGTNVGFKLGAAPGKEKKRTDHIGRVQKKNSRWSLDWLKRNILGKRSGFSARNVVTGDPFLTIEEIGIPLEVAKYLTYPVRVTRLNQSKLQEFVEVGQALGATTRACGAARIEKDGMTLVVTPRSNHSLEIGDVVHRHLRDGDLVYVNRPPSLHKHSLIALKTHIQDSATFTINPAVCTPLHADFDGDCLHVFVPQSEESKAELRQLLSVPEQILPPLADKTVLGLSQDNILGAHLVTSSPLFVEKELMQQLAMWSSWRLPVPTIVKAPKSGPWWTGKQIIDLIIPDEFSYRNSEGTLVIEDGELLSDGGERNWLTSTGGLVSALARCDRAMAVKHLDCSQAVLREWLMAHGFSVSLTDLYAAPDEDSRRRMKAQILNGLRQAQEMAIATQHIFDRKRLRYEVRHNEEASDDTRDQIDDVIENVAVSQFLDNFSQIGEEITEAIDCKNSLLAMVRSGSKGSVTKVFQQFGSLGLQLHKGERLLAVNDNKKLCSVGEAFDYQGKWEARGLIKNSLLDGLDPLEFFFHAVAVRAGLLRQSLEVAKPGELFKRLMLCLRDVHVSYDGTVRNKSGLEIIQFRYGAGYPVESNQGEAGEGKESIMPGEAVGILAATAIAQPAYQVMLEATHNVGSRKIRPLELLQETMFPRSTSDLKDADRRSILRLRPCDCDKLFCNERRILEIQSALLPLTVQAFARSTAIEYIPHDSEEWDAFSLNGETQKLWMPWVGHILLDQTAMSERGLHEEKLLDILKRRVDDHTKTLRKFRLGPPLFSIRRQCSCMRLGLSSEYTRNRLCLHFSPMPRSNPKRRVKVSRNSTEDTVEMLQNFLLPFIMHLTVKGDERIESTRILWEDTACSQLGRSRNHTGCSEVAANGELTLEVTVKRVFSRGRGIPWNITKEACIPVEEAIDWRRSSPYSVQEMRCAFGIEAARDCILERFNLATQATGSAMGVQHLELVADLMVHSGEVHGLTSHGYRDLLRSLKTKAPLTAGAFRAPIKSFMEAGERGEEEVLSGVLASCVFGKRVPVGTGADFSLKLNSSESSYNSVLMSNSVDMHEYLKDLTAKIGVEKPDTPPQSEFEWGDTANGIWSKSSPLKTGGWDGAKESHQNPGAWGSPKAADKTNSGAWGDDGWCSPKVSDKTSGGAWEDGGWGASKAVEKPSDGGCEAGGWGASKSPDKTGGGIWGDGGWGSSKSPDKTSGASAGGWGSQKGPNKASGGLWEDDGPGKATGGTWEVGGWSSSTGPDKSSAGASGGDDGCPWVSLDKTASNKGAGLWASPKNSEKTAAGGWDSSPKTSEPVKGKKPAEWGDGGGAWVSSPNRTASDVVNWGAEDAAPTETCGWDTVGNDDAAGAWETDGETKSTSAKAGCSSWETEDAGPSMTSGWDSAGNDHPGAWADGKDSQCSGPGGWSGKQKSLSGEKSDGLKEKGKRQFKPTGANTIPLGKVRVFGNMVQELPVLGSVSPSSALITDNESEKNATQSSGGWQTKKDANGKRPENRRELDPRRESEEWKELENLVRSIRNIFKKYELEARIVGEDENLLLGQILPNHPNSEAKVGCGIDYFKVANHMDTRCFFLVRKDGTREDFSYHKCLLTLASKKNPSLADLYRSQYMSRRTIEVELDETQAETKICGTLELCLSFEDSDVGPQRDSSA</sequence>
<feature type="region of interest" description="Disordered" evidence="7">
    <location>
        <begin position="1757"/>
        <end position="1863"/>
    </location>
</feature>
<feature type="region of interest" description="Disordered" evidence="7">
    <location>
        <begin position="198"/>
        <end position="248"/>
    </location>
</feature>
<dbReference type="Gene3D" id="4.10.860.120">
    <property type="entry name" value="RNA polymerase II, clamp domain"/>
    <property type="match status" value="1"/>
</dbReference>
<dbReference type="GO" id="GO:0003899">
    <property type="term" value="F:DNA-directed RNA polymerase activity"/>
    <property type="evidence" value="ECO:0007669"/>
    <property type="project" value="UniProtKB-EC"/>
</dbReference>
<dbReference type="Gene3D" id="1.10.132.30">
    <property type="match status" value="1"/>
</dbReference>
<dbReference type="SMART" id="SM00663">
    <property type="entry name" value="RPOLA_N"/>
    <property type="match status" value="1"/>
</dbReference>
<feature type="compositionally biased region" description="Basic and acidic residues" evidence="7">
    <location>
        <begin position="1720"/>
        <end position="1729"/>
    </location>
</feature>
<dbReference type="SUPFAM" id="SSF64484">
    <property type="entry name" value="beta and beta-prime subunits of DNA dependent RNA-polymerase"/>
    <property type="match status" value="1"/>
</dbReference>
<dbReference type="InterPro" id="IPR042102">
    <property type="entry name" value="RNA_pol_Rpb1_3_sf"/>
</dbReference>
<feature type="compositionally biased region" description="Basic and acidic residues" evidence="7">
    <location>
        <begin position="1909"/>
        <end position="1929"/>
    </location>
</feature>
<evidence type="ECO:0000256" key="4">
    <source>
        <dbReference type="ARBA" id="ARBA00022695"/>
    </source>
</evidence>
<dbReference type="InterPro" id="IPR038120">
    <property type="entry name" value="Rpb1_funnel_sf"/>
</dbReference>
<dbReference type="Pfam" id="PF05000">
    <property type="entry name" value="RNA_pol_Rpb1_4"/>
    <property type="match status" value="1"/>
</dbReference>
<keyword evidence="10" id="KW-1185">Reference proteome</keyword>
<comment type="catalytic activity">
    <reaction evidence="6">
        <text>RNA(n) + a ribonucleoside 5'-triphosphate = RNA(n+1) + diphosphate</text>
        <dbReference type="Rhea" id="RHEA:21248"/>
        <dbReference type="Rhea" id="RHEA-COMP:14527"/>
        <dbReference type="Rhea" id="RHEA-COMP:17342"/>
        <dbReference type="ChEBI" id="CHEBI:33019"/>
        <dbReference type="ChEBI" id="CHEBI:61557"/>
        <dbReference type="ChEBI" id="CHEBI:140395"/>
        <dbReference type="EC" id="2.7.7.6"/>
    </reaction>
</comment>
<dbReference type="InterPro" id="IPR007081">
    <property type="entry name" value="RNA_pol_Rpb1_5"/>
</dbReference>
<dbReference type="Gene3D" id="3.10.450.40">
    <property type="match status" value="1"/>
</dbReference>
<feature type="compositionally biased region" description="Polar residues" evidence="7">
    <location>
        <begin position="1614"/>
        <end position="1624"/>
    </location>
</feature>